<keyword evidence="1" id="KW-0472">Membrane</keyword>
<feature type="transmembrane region" description="Helical" evidence="1">
    <location>
        <begin position="12"/>
        <end position="33"/>
    </location>
</feature>
<sequence length="124" mass="14417">MSHDIEVIDFVLLSLYMISLSCALYIVFAHRAYFKDRVKTGVVNLFMVAMLFFITAYIFKMVTVIWIRAATVLEWNDTLVKMLQTSAWTIAQLGTTIGLASLAIVTYTRRYDLFIYLRKIDRKD</sequence>
<dbReference type="RefSeq" id="WP_166147399.1">
    <property type="nucleotide sequence ID" value="NZ_JAAOIW010000002.1"/>
</dbReference>
<evidence type="ECO:0000256" key="1">
    <source>
        <dbReference type="SAM" id="Phobius"/>
    </source>
</evidence>
<gene>
    <name evidence="2" type="ORF">G9U52_06265</name>
</gene>
<reference evidence="2" key="1">
    <citation type="submission" date="2020-03" db="EMBL/GenBank/DDBJ databases">
        <title>Draft sequencing of Paenibacilllus sp. S3N08.</title>
        <authorList>
            <person name="Kim D.-U."/>
        </authorList>
    </citation>
    <scope>NUCLEOTIDE SEQUENCE</scope>
    <source>
        <strain evidence="2">S3N08</strain>
    </source>
</reference>
<organism evidence="2 3">
    <name type="scientific">Paenibacillus agricola</name>
    <dbReference type="NCBI Taxonomy" id="2716264"/>
    <lineage>
        <taxon>Bacteria</taxon>
        <taxon>Bacillati</taxon>
        <taxon>Bacillota</taxon>
        <taxon>Bacilli</taxon>
        <taxon>Bacillales</taxon>
        <taxon>Paenibacillaceae</taxon>
        <taxon>Paenibacillus</taxon>
    </lineage>
</organism>
<proteinExistence type="predicted"/>
<dbReference type="Proteomes" id="UP001165962">
    <property type="component" value="Unassembled WGS sequence"/>
</dbReference>
<name>A0ABX0J2T5_9BACL</name>
<protein>
    <submittedName>
        <fullName evidence="2">Uncharacterized protein</fullName>
    </submittedName>
</protein>
<evidence type="ECO:0000313" key="3">
    <source>
        <dbReference type="Proteomes" id="UP001165962"/>
    </source>
</evidence>
<feature type="transmembrane region" description="Helical" evidence="1">
    <location>
        <begin position="87"/>
        <end position="108"/>
    </location>
</feature>
<keyword evidence="1" id="KW-1133">Transmembrane helix</keyword>
<feature type="transmembrane region" description="Helical" evidence="1">
    <location>
        <begin position="45"/>
        <end position="67"/>
    </location>
</feature>
<accession>A0ABX0J2T5</accession>
<keyword evidence="1" id="KW-0812">Transmembrane</keyword>
<comment type="caution">
    <text evidence="2">The sequence shown here is derived from an EMBL/GenBank/DDBJ whole genome shotgun (WGS) entry which is preliminary data.</text>
</comment>
<keyword evidence="3" id="KW-1185">Reference proteome</keyword>
<evidence type="ECO:0000313" key="2">
    <source>
        <dbReference type="EMBL" id="NHN29434.1"/>
    </source>
</evidence>
<dbReference type="EMBL" id="JAAOIW010000002">
    <property type="protein sequence ID" value="NHN29434.1"/>
    <property type="molecule type" value="Genomic_DNA"/>
</dbReference>